<protein>
    <recommendedName>
        <fullName evidence="5">Endo-1,5-alpha-L-arabinanase A</fullName>
    </recommendedName>
</protein>
<dbReference type="InterPro" id="IPR050727">
    <property type="entry name" value="GH43_arabinanases"/>
</dbReference>
<feature type="active site" description="Proton acceptor" evidence="6">
    <location>
        <position position="90"/>
    </location>
</feature>
<evidence type="ECO:0000256" key="9">
    <source>
        <dbReference type="SAM" id="SignalP"/>
    </source>
</evidence>
<keyword evidence="4 8" id="KW-0326">Glycosidase</keyword>
<feature type="active site" description="Proton donor" evidence="6">
    <location>
        <position position="267"/>
    </location>
</feature>
<evidence type="ECO:0000256" key="6">
    <source>
        <dbReference type="PIRSR" id="PIRSR606710-1"/>
    </source>
</evidence>
<feature type="chain" id="PRO_5001588078" description="Endo-1,5-alpha-L-arabinanase A" evidence="9">
    <location>
        <begin position="24"/>
        <end position="390"/>
    </location>
</feature>
<reference evidence="10" key="1">
    <citation type="submission" date="2014-02" db="EMBL/GenBank/DDBJ databases">
        <authorList>
            <person name="Genoscope - CEA"/>
        </authorList>
    </citation>
    <scope>NUCLEOTIDE SEQUENCE</scope>
    <source>
        <strain evidence="10">LS3</strain>
    </source>
</reference>
<proteinExistence type="inferred from homology"/>
<keyword evidence="9" id="KW-0732">Signal</keyword>
<reference evidence="10" key="2">
    <citation type="submission" date="2014-06" db="EMBL/GenBank/DDBJ databases">
        <title>The complete genome of Blastobotrys (Arxula) adeninivorans LS3 - a yeast of biotechnological interest.</title>
        <authorList>
            <person name="Kunze G."/>
            <person name="Gaillardin C."/>
            <person name="Czernicka M."/>
            <person name="Durrens P."/>
            <person name="Martin T."/>
            <person name="Boer E."/>
            <person name="Gabaldon T."/>
            <person name="Cruz J."/>
            <person name="Talla E."/>
            <person name="Marck C."/>
            <person name="Goffeau A."/>
            <person name="Barbe V."/>
            <person name="Baret P."/>
            <person name="Baronian K."/>
            <person name="Beier S."/>
            <person name="Bleykasten C."/>
            <person name="Bode R."/>
            <person name="Casaregola S."/>
            <person name="Despons L."/>
            <person name="Fairhead C."/>
            <person name="Giersberg M."/>
            <person name="Gierski P."/>
            <person name="Hahnel U."/>
            <person name="Hartmann A."/>
            <person name="Jankowska D."/>
            <person name="Jubin C."/>
            <person name="Jung P."/>
            <person name="Lafontaine I."/>
            <person name="Leh-Louis V."/>
            <person name="Lemaire M."/>
            <person name="Marcet-Houben M."/>
            <person name="Mascher M."/>
            <person name="Morel G."/>
            <person name="Richard G.-F."/>
            <person name="Riechen J."/>
            <person name="Sacerdot C."/>
            <person name="Sarkar A."/>
            <person name="Savel G."/>
            <person name="Schacherer J."/>
            <person name="Sherman D."/>
            <person name="Straub M.-L."/>
            <person name="Stein N."/>
            <person name="Thierry A."/>
            <person name="Trautwein-Schult A."/>
            <person name="Westhof E."/>
            <person name="Worch S."/>
            <person name="Dujon B."/>
            <person name="Souciet J.-L."/>
            <person name="Wincker P."/>
            <person name="Scholz U."/>
            <person name="Neuveglise N."/>
        </authorList>
    </citation>
    <scope>NUCLEOTIDE SEQUENCE</scope>
    <source>
        <strain evidence="10">LS3</strain>
    </source>
</reference>
<dbReference type="SUPFAM" id="SSF75005">
    <property type="entry name" value="Arabinanase/levansucrase/invertase"/>
    <property type="match status" value="1"/>
</dbReference>
<dbReference type="InterPro" id="IPR006710">
    <property type="entry name" value="Glyco_hydro_43"/>
</dbReference>
<gene>
    <name evidence="10" type="ORF">GNLVRS02_ARAD1D18216g</name>
</gene>
<sequence length="390" mass="42326">MKSQLIATIATVALGSMSSVVAAKSKTDDSNTYDRFRGLVDSNTYDLMNNSLGGTYVHTPNLTVIDTPDWPLPNPVIGDIVPWGGVHLHDPSIIKHNGYYYSFTTHNLIGISKAPSMFGPWQKIGSVLEESSIINSTGSTDPWAPDVQKVGDTFYCYYAVSSFGSPKSSIGLATSKTLEPGSWTDHGEVISSGPNAPYPLNDSNAIDANLLVVENGNSVQEAYLLWGSFWSNIWQIKLNNDLTVPDNAIANAVQLAYDGTIDTHPVEGAYLHKASNGYYYLFVSNGVCCGYDAALPDAGREYKILVGRSKSPSGPFLDKNGVDMAKGGGSRIYGSHGIVYGPGGQGVFTDDDGQDIIYYHYVDLRVSLADDDKRLGWNYLKYEDGWPKLV</sequence>
<dbReference type="Pfam" id="PF04616">
    <property type="entry name" value="Glyco_hydro_43"/>
    <property type="match status" value="1"/>
</dbReference>
<dbReference type="Gene3D" id="2.115.10.20">
    <property type="entry name" value="Glycosyl hydrolase domain, family 43"/>
    <property type="match status" value="1"/>
</dbReference>
<evidence type="ECO:0000256" key="1">
    <source>
        <dbReference type="ARBA" id="ARBA00004834"/>
    </source>
</evidence>
<evidence type="ECO:0000256" key="4">
    <source>
        <dbReference type="ARBA" id="ARBA00023295"/>
    </source>
</evidence>
<dbReference type="GO" id="GO:0005975">
    <property type="term" value="P:carbohydrate metabolic process"/>
    <property type="evidence" value="ECO:0007669"/>
    <property type="project" value="InterPro"/>
</dbReference>
<organism evidence="10">
    <name type="scientific">Blastobotrys adeninivorans</name>
    <name type="common">Yeast</name>
    <name type="synonym">Arxula adeninivorans</name>
    <dbReference type="NCBI Taxonomy" id="409370"/>
    <lineage>
        <taxon>Eukaryota</taxon>
        <taxon>Fungi</taxon>
        <taxon>Dikarya</taxon>
        <taxon>Ascomycota</taxon>
        <taxon>Saccharomycotina</taxon>
        <taxon>Dipodascomycetes</taxon>
        <taxon>Dipodascales</taxon>
        <taxon>Trichomonascaceae</taxon>
        <taxon>Blastobotrys</taxon>
    </lineage>
</organism>
<accession>A0A060TAE2</accession>
<evidence type="ECO:0000256" key="2">
    <source>
        <dbReference type="ARBA" id="ARBA00009865"/>
    </source>
</evidence>
<evidence type="ECO:0000256" key="7">
    <source>
        <dbReference type="PIRSR" id="PIRSR606710-2"/>
    </source>
</evidence>
<dbReference type="AlphaFoldDB" id="A0A060TAE2"/>
<comment type="similarity">
    <text evidence="2 8">Belongs to the glycosyl hydrolase 43 family.</text>
</comment>
<dbReference type="GO" id="GO:0004553">
    <property type="term" value="F:hydrolase activity, hydrolyzing O-glycosyl compounds"/>
    <property type="evidence" value="ECO:0007669"/>
    <property type="project" value="InterPro"/>
</dbReference>
<evidence type="ECO:0000256" key="8">
    <source>
        <dbReference type="RuleBase" id="RU361187"/>
    </source>
</evidence>
<dbReference type="PANTHER" id="PTHR43301">
    <property type="entry name" value="ARABINAN ENDO-1,5-ALPHA-L-ARABINOSIDASE"/>
    <property type="match status" value="1"/>
</dbReference>
<evidence type="ECO:0000313" key="10">
    <source>
        <dbReference type="EMBL" id="CDP37734.1"/>
    </source>
</evidence>
<dbReference type="InterPro" id="IPR023296">
    <property type="entry name" value="Glyco_hydro_beta-prop_sf"/>
</dbReference>
<dbReference type="PANTHER" id="PTHR43301:SF3">
    <property type="entry name" value="ARABINAN ENDO-1,5-ALPHA-L-ARABINOSIDASE A-RELATED"/>
    <property type="match status" value="1"/>
</dbReference>
<name>A0A060TAE2_BLAAD</name>
<dbReference type="EMBL" id="HG937694">
    <property type="protein sequence ID" value="CDP37734.1"/>
    <property type="molecule type" value="Genomic_DNA"/>
</dbReference>
<dbReference type="CDD" id="cd18831">
    <property type="entry name" value="GH43_AnAbnA-like"/>
    <property type="match status" value="1"/>
</dbReference>
<feature type="site" description="Important for catalytic activity, responsible for pKa modulation of the active site Glu and correct orientation of both the proton donor and substrate" evidence="7">
    <location>
        <position position="207"/>
    </location>
</feature>
<feature type="signal peptide" evidence="9">
    <location>
        <begin position="1"/>
        <end position="23"/>
    </location>
</feature>
<comment type="pathway">
    <text evidence="1">Glycan metabolism; L-arabinan degradation.</text>
</comment>
<evidence type="ECO:0000256" key="3">
    <source>
        <dbReference type="ARBA" id="ARBA00022801"/>
    </source>
</evidence>
<evidence type="ECO:0000256" key="5">
    <source>
        <dbReference type="ARBA" id="ARBA00042202"/>
    </source>
</evidence>
<dbReference type="PhylomeDB" id="A0A060TAE2"/>
<keyword evidence="3 8" id="KW-0378">Hydrolase</keyword>